<dbReference type="PANTHER" id="PTHR24107">
    <property type="entry name" value="YNEIN REGULATORY COMPLEX SUBUNIT 5"/>
    <property type="match status" value="1"/>
</dbReference>
<keyword evidence="3" id="KW-0206">Cytoskeleton</keyword>
<dbReference type="AlphaFoldDB" id="A0A8C8BAK5"/>
<evidence type="ECO:0000256" key="2">
    <source>
        <dbReference type="ARBA" id="ARBA00022490"/>
    </source>
</evidence>
<keyword evidence="5" id="KW-1185">Reference proteome</keyword>
<dbReference type="PANTHER" id="PTHR24107:SF27">
    <property type="entry name" value="DYNEIN REGULATORY COMPLEX SUBUNIT 5"/>
    <property type="match status" value="1"/>
</dbReference>
<comment type="subcellular location">
    <subcellularLocation>
        <location evidence="1">Cytoplasm</location>
        <location evidence="1">Cytoskeleton</location>
    </subcellularLocation>
</comment>
<reference evidence="4" key="1">
    <citation type="submission" date="2025-08" db="UniProtKB">
        <authorList>
            <consortium name="Ensembl"/>
        </authorList>
    </citation>
    <scope>IDENTIFICATION</scope>
</reference>
<dbReference type="Ensembl" id="ENSOSUT00000019014.1">
    <property type="protein sequence ID" value="ENSOSUP00000018402.1"/>
    <property type="gene ID" value="ENSOSUG00000013017.1"/>
</dbReference>
<dbReference type="GO" id="GO:0007018">
    <property type="term" value="P:microtubule-based movement"/>
    <property type="evidence" value="ECO:0007669"/>
    <property type="project" value="TreeGrafter"/>
</dbReference>
<dbReference type="PROSITE" id="PS51450">
    <property type="entry name" value="LRR"/>
    <property type="match status" value="1"/>
</dbReference>
<dbReference type="SUPFAM" id="SSF52047">
    <property type="entry name" value="RNI-like"/>
    <property type="match status" value="1"/>
</dbReference>
<reference evidence="4" key="2">
    <citation type="submission" date="2025-09" db="UniProtKB">
        <authorList>
            <consortium name="Ensembl"/>
        </authorList>
    </citation>
    <scope>IDENTIFICATION</scope>
</reference>
<dbReference type="InterPro" id="IPR001611">
    <property type="entry name" value="Leu-rich_rpt"/>
</dbReference>
<dbReference type="Pfam" id="PF13516">
    <property type="entry name" value="LRR_6"/>
    <property type="match status" value="3"/>
</dbReference>
<sequence>MQQPVAGDRSAAVPSMYPSQARLAADLYSTHRIIEDPEWSLTTVPHLTELCLQHIVHNFEKNPIVDRLLPEHQRKVLDRLSTGLPLAVTANLISDEDYWKRCCTERWRVCDISNYGDSWKRMFFERHLENVLKCFIPNTTDPNQVLELIPFCKDYVQKLEVDQFLPPLQVDHKEERDDLSDTESDSGFNKVSMHHYDLGVLVTALPHLEELHLTYGVKDCGMNFEWNLFNFTHQDCCNLAVAVKMCHNLKVFKLTQSKVDDDKTSLLVHNLLDHPCLVELNLSHNLIGDKGAQAVGKLINRSRLETLNLCNNQISHLGAQALAQALAENSTLTSLNLRLNHVEDKGGEAVGHALLTNSTLKSIHLGSNSLSEPTAALFSQVLAQNATLTSINFSCNHLGLDGGKQLLEGLADNKSLIEFDLRLTEVGEETEYLIHQIVWSNQEAARLESLQHPPAKPL</sequence>
<keyword evidence="2" id="KW-0963">Cytoplasm</keyword>
<organism evidence="4 5">
    <name type="scientific">Otus sunia</name>
    <name type="common">Oriental scops-owl</name>
    <dbReference type="NCBI Taxonomy" id="257818"/>
    <lineage>
        <taxon>Eukaryota</taxon>
        <taxon>Metazoa</taxon>
        <taxon>Chordata</taxon>
        <taxon>Craniata</taxon>
        <taxon>Vertebrata</taxon>
        <taxon>Euteleostomi</taxon>
        <taxon>Archelosauria</taxon>
        <taxon>Archosauria</taxon>
        <taxon>Dinosauria</taxon>
        <taxon>Saurischia</taxon>
        <taxon>Theropoda</taxon>
        <taxon>Coelurosauria</taxon>
        <taxon>Aves</taxon>
        <taxon>Neognathae</taxon>
        <taxon>Neoaves</taxon>
        <taxon>Telluraves</taxon>
        <taxon>Strigiformes</taxon>
        <taxon>Strigidae</taxon>
        <taxon>Otus</taxon>
    </lineage>
</organism>
<evidence type="ECO:0000256" key="1">
    <source>
        <dbReference type="ARBA" id="ARBA00004245"/>
    </source>
</evidence>
<proteinExistence type="predicted"/>
<dbReference type="GO" id="GO:0005856">
    <property type="term" value="C:cytoskeleton"/>
    <property type="evidence" value="ECO:0007669"/>
    <property type="project" value="UniProtKB-SubCell"/>
</dbReference>
<evidence type="ECO:0000256" key="3">
    <source>
        <dbReference type="ARBA" id="ARBA00023212"/>
    </source>
</evidence>
<protein>
    <submittedName>
        <fullName evidence="4">T-complex-associated-testis-expressed 1</fullName>
    </submittedName>
</protein>
<dbReference type="Proteomes" id="UP000694552">
    <property type="component" value="Unplaced"/>
</dbReference>
<name>A0A8C8BAK5_9STRI</name>
<dbReference type="Pfam" id="PF00560">
    <property type="entry name" value="LRR_1"/>
    <property type="match status" value="1"/>
</dbReference>
<dbReference type="InterPro" id="IPR052410">
    <property type="entry name" value="DRC5"/>
</dbReference>
<dbReference type="SMART" id="SM00368">
    <property type="entry name" value="LRR_RI"/>
    <property type="match status" value="5"/>
</dbReference>
<dbReference type="Gene3D" id="3.80.10.10">
    <property type="entry name" value="Ribonuclease Inhibitor"/>
    <property type="match status" value="2"/>
</dbReference>
<evidence type="ECO:0000313" key="4">
    <source>
        <dbReference type="Ensembl" id="ENSOSUP00000018402.1"/>
    </source>
</evidence>
<evidence type="ECO:0000313" key="5">
    <source>
        <dbReference type="Proteomes" id="UP000694552"/>
    </source>
</evidence>
<accession>A0A8C8BAK5</accession>
<dbReference type="InterPro" id="IPR032675">
    <property type="entry name" value="LRR_dom_sf"/>
</dbReference>